<protein>
    <submittedName>
        <fullName evidence="1">Uncharacterized protein</fullName>
    </submittedName>
</protein>
<sequence>MHTEESRNYSNENDMDNIMIGSKHMGLQKEIESFEEQMDVEPIEAFSCRDDSTQWLSVRVLWDFWGAVSSLTYNLHRPSKYWV</sequence>
<keyword evidence="2" id="KW-1185">Reference proteome</keyword>
<dbReference type="Proteomes" id="UP001472677">
    <property type="component" value="Unassembled WGS sequence"/>
</dbReference>
<proteinExistence type="predicted"/>
<reference evidence="1 2" key="1">
    <citation type="journal article" date="2024" name="G3 (Bethesda)">
        <title>Genome assembly of Hibiscus sabdariffa L. provides insights into metabolisms of medicinal natural products.</title>
        <authorList>
            <person name="Kim T."/>
        </authorList>
    </citation>
    <scope>NUCLEOTIDE SEQUENCE [LARGE SCALE GENOMIC DNA]</scope>
    <source>
        <strain evidence="1">TK-2024</strain>
        <tissue evidence="1">Old leaves</tissue>
    </source>
</reference>
<evidence type="ECO:0000313" key="1">
    <source>
        <dbReference type="EMBL" id="KAK8489875.1"/>
    </source>
</evidence>
<dbReference type="EMBL" id="JBBPBM010000888">
    <property type="protein sequence ID" value="KAK8489875.1"/>
    <property type="molecule type" value="Genomic_DNA"/>
</dbReference>
<gene>
    <name evidence="1" type="ORF">V6N12_017834</name>
</gene>
<evidence type="ECO:0000313" key="2">
    <source>
        <dbReference type="Proteomes" id="UP001472677"/>
    </source>
</evidence>
<name>A0ABR2A9X4_9ROSI</name>
<comment type="caution">
    <text evidence="1">The sequence shown here is derived from an EMBL/GenBank/DDBJ whole genome shotgun (WGS) entry which is preliminary data.</text>
</comment>
<accession>A0ABR2A9X4</accession>
<organism evidence="1 2">
    <name type="scientific">Hibiscus sabdariffa</name>
    <name type="common">roselle</name>
    <dbReference type="NCBI Taxonomy" id="183260"/>
    <lineage>
        <taxon>Eukaryota</taxon>
        <taxon>Viridiplantae</taxon>
        <taxon>Streptophyta</taxon>
        <taxon>Embryophyta</taxon>
        <taxon>Tracheophyta</taxon>
        <taxon>Spermatophyta</taxon>
        <taxon>Magnoliopsida</taxon>
        <taxon>eudicotyledons</taxon>
        <taxon>Gunneridae</taxon>
        <taxon>Pentapetalae</taxon>
        <taxon>rosids</taxon>
        <taxon>malvids</taxon>
        <taxon>Malvales</taxon>
        <taxon>Malvaceae</taxon>
        <taxon>Malvoideae</taxon>
        <taxon>Hibiscus</taxon>
    </lineage>
</organism>